<dbReference type="AlphaFoldDB" id="A0AAV8SZZ2"/>
<name>A0AAV8SZZ2_9ROSI</name>
<proteinExistence type="predicted"/>
<reference evidence="1 2" key="1">
    <citation type="submission" date="2021-09" db="EMBL/GenBank/DDBJ databases">
        <title>Genomic insights and catalytic innovation underlie evolution of tropane alkaloids biosynthesis.</title>
        <authorList>
            <person name="Wang Y.-J."/>
            <person name="Tian T."/>
            <person name="Huang J.-P."/>
            <person name="Huang S.-X."/>
        </authorList>
    </citation>
    <scope>NUCLEOTIDE SEQUENCE [LARGE SCALE GENOMIC DNA]</scope>
    <source>
        <strain evidence="1">KIB-2018</strain>
        <tissue evidence="1">Leaf</tissue>
    </source>
</reference>
<organism evidence="1 2">
    <name type="scientific">Erythroxylum novogranatense</name>
    <dbReference type="NCBI Taxonomy" id="1862640"/>
    <lineage>
        <taxon>Eukaryota</taxon>
        <taxon>Viridiplantae</taxon>
        <taxon>Streptophyta</taxon>
        <taxon>Embryophyta</taxon>
        <taxon>Tracheophyta</taxon>
        <taxon>Spermatophyta</taxon>
        <taxon>Magnoliopsida</taxon>
        <taxon>eudicotyledons</taxon>
        <taxon>Gunneridae</taxon>
        <taxon>Pentapetalae</taxon>
        <taxon>rosids</taxon>
        <taxon>fabids</taxon>
        <taxon>Malpighiales</taxon>
        <taxon>Erythroxylaceae</taxon>
        <taxon>Erythroxylum</taxon>
    </lineage>
</organism>
<protein>
    <submittedName>
        <fullName evidence="1">Uncharacterized protein</fullName>
    </submittedName>
</protein>
<gene>
    <name evidence="1" type="ORF">K2173_007198</name>
</gene>
<sequence length="112" mass="11886">MSCSCARSLMLEGKLSKSIRFRIRCFRESKPPRSSGILLERTTLGSFGSKALVLLPPRIQGIPESSPLVLLSPGVSGGVPLVALLLPRTDMPDARSLVLVASSPLVLLASCN</sequence>
<accession>A0AAV8SZZ2</accession>
<dbReference type="Proteomes" id="UP001159364">
    <property type="component" value="Linkage Group LG07"/>
</dbReference>
<evidence type="ECO:0000313" key="1">
    <source>
        <dbReference type="EMBL" id="KAJ8759570.1"/>
    </source>
</evidence>
<keyword evidence="2" id="KW-1185">Reference proteome</keyword>
<dbReference type="EMBL" id="JAIWQS010000007">
    <property type="protein sequence ID" value="KAJ8759570.1"/>
    <property type="molecule type" value="Genomic_DNA"/>
</dbReference>
<comment type="caution">
    <text evidence="1">The sequence shown here is derived from an EMBL/GenBank/DDBJ whole genome shotgun (WGS) entry which is preliminary data.</text>
</comment>
<evidence type="ECO:0000313" key="2">
    <source>
        <dbReference type="Proteomes" id="UP001159364"/>
    </source>
</evidence>